<reference evidence="1 2" key="1">
    <citation type="journal article" date="2017" name="Curr. Biol.">
        <title>Genome architecture and evolution of a unichromosomal asexual nematode.</title>
        <authorList>
            <person name="Fradin H."/>
            <person name="Zegar C."/>
            <person name="Gutwein M."/>
            <person name="Lucas J."/>
            <person name="Kovtun M."/>
            <person name="Corcoran D."/>
            <person name="Baugh L.R."/>
            <person name="Kiontke K."/>
            <person name="Gunsalus K."/>
            <person name="Fitch D.H."/>
            <person name="Piano F."/>
        </authorList>
    </citation>
    <scope>NUCLEOTIDE SEQUENCE [LARGE SCALE GENOMIC DNA]</scope>
    <source>
        <strain evidence="1">PF1309</strain>
    </source>
</reference>
<gene>
    <name evidence="1" type="ORF">WR25_13223</name>
</gene>
<evidence type="ECO:0000313" key="1">
    <source>
        <dbReference type="EMBL" id="PAV93239.1"/>
    </source>
</evidence>
<accession>A0A2A2M482</accession>
<dbReference type="AlphaFoldDB" id="A0A2A2M482"/>
<name>A0A2A2M482_9BILA</name>
<keyword evidence="2" id="KW-1185">Reference proteome</keyword>
<proteinExistence type="predicted"/>
<dbReference type="Proteomes" id="UP000218231">
    <property type="component" value="Unassembled WGS sequence"/>
</dbReference>
<comment type="caution">
    <text evidence="1">The sequence shown here is derived from an EMBL/GenBank/DDBJ whole genome shotgun (WGS) entry which is preliminary data.</text>
</comment>
<dbReference type="EMBL" id="LIAE01005569">
    <property type="protein sequence ID" value="PAV93239.1"/>
    <property type="molecule type" value="Genomic_DNA"/>
</dbReference>
<organism evidence="1 2">
    <name type="scientific">Diploscapter pachys</name>
    <dbReference type="NCBI Taxonomy" id="2018661"/>
    <lineage>
        <taxon>Eukaryota</taxon>
        <taxon>Metazoa</taxon>
        <taxon>Ecdysozoa</taxon>
        <taxon>Nematoda</taxon>
        <taxon>Chromadorea</taxon>
        <taxon>Rhabditida</taxon>
        <taxon>Rhabditina</taxon>
        <taxon>Rhabditomorpha</taxon>
        <taxon>Rhabditoidea</taxon>
        <taxon>Rhabditidae</taxon>
        <taxon>Diploscapter</taxon>
    </lineage>
</organism>
<protein>
    <submittedName>
        <fullName evidence="1">Uncharacterized protein</fullName>
    </submittedName>
</protein>
<evidence type="ECO:0000313" key="2">
    <source>
        <dbReference type="Proteomes" id="UP000218231"/>
    </source>
</evidence>
<sequence>MPWPVRVTQSDTHHAAGGHGVAGIHREVEERHFDLVAIGDRRQQPFGRVDDQLDLRADRRREQRRHVARQGDQIDRIGLQRLAPREGEQALHQGAGALGRLDRAVQQAEAAVAVGELAAQEIETAQDRGQQIVEIVRDAAGQLADRLHLLALPQRLFGALQRLVLPPRLGHVAARTIDQAALGRGQPGDPAQRSVMGEIAVFDDRRG</sequence>